<keyword evidence="2" id="KW-0472">Membrane</keyword>
<evidence type="ECO:0000313" key="3">
    <source>
        <dbReference type="EMBL" id="ROV96597.1"/>
    </source>
</evidence>
<proteinExistence type="predicted"/>
<feature type="compositionally biased region" description="Basic and acidic residues" evidence="1">
    <location>
        <begin position="335"/>
        <end position="359"/>
    </location>
</feature>
<sequence length="368" mass="41209">MADYTGDGNVNVPLESARQNVDRLGINYAALPQLPFWSRLFGQTTADYQTKVAAKIMTSSAGIGRELSQNEKDAMAFHFGKLFVTLTYGSPIAFVTAIGLLKRTNKEYGFPFYTPKQPKFNPNKFPGLREGSTSRIVWNATRGFAWYAASKVVVSLFLTSYAISVYAANLRGDPRLEPYRQDLQRRANHSGRIEQQPAVAQHYPELPEEQIPSYDGNPVPASTRSPTSWASPERSTKDPTSTWRPTQPSQPEPAQESLIEETSVFDDASPIAPAEQQEAASRQSARQGGSAWDRVRDQAQPSRTQTSSWKKRREDEVSSRGVEQGSTSYSFTPADEERSYAKEQAQKEFDDMLEEERRGKTSGSARRW</sequence>
<evidence type="ECO:0000256" key="1">
    <source>
        <dbReference type="SAM" id="MobiDB-lite"/>
    </source>
</evidence>
<feature type="transmembrane region" description="Helical" evidence="2">
    <location>
        <begin position="144"/>
        <end position="168"/>
    </location>
</feature>
<accession>A0A423VZY1</accession>
<dbReference type="InParanoid" id="A0A423VZY1"/>
<feature type="compositionally biased region" description="Polar residues" evidence="1">
    <location>
        <begin position="299"/>
        <end position="308"/>
    </location>
</feature>
<protein>
    <submittedName>
        <fullName evidence="3">Uncharacterized protein</fullName>
    </submittedName>
</protein>
<comment type="caution">
    <text evidence="3">The sequence shown here is derived from an EMBL/GenBank/DDBJ whole genome shotgun (WGS) entry which is preliminary data.</text>
</comment>
<keyword evidence="2" id="KW-1133">Transmembrane helix</keyword>
<dbReference type="AlphaFoldDB" id="A0A423VZY1"/>
<feature type="compositionally biased region" description="Low complexity" evidence="1">
    <location>
        <begin position="274"/>
        <end position="287"/>
    </location>
</feature>
<keyword evidence="4" id="KW-1185">Reference proteome</keyword>
<feature type="transmembrane region" description="Helical" evidence="2">
    <location>
        <begin position="82"/>
        <end position="101"/>
    </location>
</feature>
<feature type="compositionally biased region" description="Polar residues" evidence="1">
    <location>
        <begin position="220"/>
        <end position="230"/>
    </location>
</feature>
<dbReference type="Proteomes" id="UP000285146">
    <property type="component" value="Unassembled WGS sequence"/>
</dbReference>
<dbReference type="EMBL" id="LKEB01000067">
    <property type="protein sequence ID" value="ROV96597.1"/>
    <property type="molecule type" value="Genomic_DNA"/>
</dbReference>
<reference evidence="3 4" key="1">
    <citation type="submission" date="2015-09" db="EMBL/GenBank/DDBJ databases">
        <title>Host preference determinants of Valsa canker pathogens revealed by comparative genomics.</title>
        <authorList>
            <person name="Yin Z."/>
            <person name="Huang L."/>
        </authorList>
    </citation>
    <scope>NUCLEOTIDE SEQUENCE [LARGE SCALE GENOMIC DNA]</scope>
    <source>
        <strain evidence="3 4">SXYLt</strain>
    </source>
</reference>
<feature type="region of interest" description="Disordered" evidence="1">
    <location>
        <begin position="273"/>
        <end position="368"/>
    </location>
</feature>
<dbReference type="OrthoDB" id="4204700at2759"/>
<gene>
    <name evidence="3" type="ORF">VPNG_09031</name>
</gene>
<feature type="region of interest" description="Disordered" evidence="1">
    <location>
        <begin position="208"/>
        <end position="257"/>
    </location>
</feature>
<organism evidence="3 4">
    <name type="scientific">Cytospora leucostoma</name>
    <dbReference type="NCBI Taxonomy" id="1230097"/>
    <lineage>
        <taxon>Eukaryota</taxon>
        <taxon>Fungi</taxon>
        <taxon>Dikarya</taxon>
        <taxon>Ascomycota</taxon>
        <taxon>Pezizomycotina</taxon>
        <taxon>Sordariomycetes</taxon>
        <taxon>Sordariomycetidae</taxon>
        <taxon>Diaporthales</taxon>
        <taxon>Cytosporaceae</taxon>
        <taxon>Cytospora</taxon>
    </lineage>
</organism>
<keyword evidence="2" id="KW-0812">Transmembrane</keyword>
<evidence type="ECO:0000256" key="2">
    <source>
        <dbReference type="SAM" id="Phobius"/>
    </source>
</evidence>
<evidence type="ECO:0000313" key="4">
    <source>
        <dbReference type="Proteomes" id="UP000285146"/>
    </source>
</evidence>
<feature type="compositionally biased region" description="Polar residues" evidence="1">
    <location>
        <begin position="238"/>
        <end position="249"/>
    </location>
</feature>
<dbReference type="STRING" id="1230097.A0A423VZY1"/>
<name>A0A423VZY1_9PEZI</name>